<dbReference type="EMBL" id="OZ075146">
    <property type="protein sequence ID" value="CAL5054059.1"/>
    <property type="molecule type" value="Genomic_DNA"/>
</dbReference>
<evidence type="ECO:0000313" key="3">
    <source>
        <dbReference type="EMBL" id="CAL5054059.1"/>
    </source>
</evidence>
<proteinExistence type="predicted"/>
<dbReference type="SUPFAM" id="SSF51735">
    <property type="entry name" value="NAD(P)-binding Rossmann-fold domains"/>
    <property type="match status" value="1"/>
</dbReference>
<evidence type="ECO:0000256" key="1">
    <source>
        <dbReference type="ARBA" id="ARBA00023002"/>
    </source>
</evidence>
<dbReference type="InterPro" id="IPR050425">
    <property type="entry name" value="NAD(P)_dehydrat-like"/>
</dbReference>
<dbReference type="Pfam" id="PF01370">
    <property type="entry name" value="Epimerase"/>
    <property type="match status" value="1"/>
</dbReference>
<reference evidence="4" key="1">
    <citation type="submission" date="2024-06" db="EMBL/GenBank/DDBJ databases">
        <authorList>
            <person name="Ryan C."/>
        </authorList>
    </citation>
    <scope>NUCLEOTIDE SEQUENCE [LARGE SCALE GENOMIC DNA]</scope>
</reference>
<gene>
    <name evidence="3" type="ORF">URODEC1_LOCUS93589</name>
</gene>
<organism evidence="3 4">
    <name type="scientific">Urochloa decumbens</name>
    <dbReference type="NCBI Taxonomy" id="240449"/>
    <lineage>
        <taxon>Eukaryota</taxon>
        <taxon>Viridiplantae</taxon>
        <taxon>Streptophyta</taxon>
        <taxon>Embryophyta</taxon>
        <taxon>Tracheophyta</taxon>
        <taxon>Spermatophyta</taxon>
        <taxon>Magnoliopsida</taxon>
        <taxon>Liliopsida</taxon>
        <taxon>Poales</taxon>
        <taxon>Poaceae</taxon>
        <taxon>PACMAD clade</taxon>
        <taxon>Panicoideae</taxon>
        <taxon>Panicodae</taxon>
        <taxon>Paniceae</taxon>
        <taxon>Melinidinae</taxon>
        <taxon>Urochloa</taxon>
    </lineage>
</organism>
<dbReference type="PANTHER" id="PTHR10366">
    <property type="entry name" value="NAD DEPENDENT EPIMERASE/DEHYDRATASE"/>
    <property type="match status" value="1"/>
</dbReference>
<feature type="domain" description="NAD-dependent epimerase/dehydratase" evidence="2">
    <location>
        <begin position="13"/>
        <end position="203"/>
    </location>
</feature>
<dbReference type="InterPro" id="IPR001509">
    <property type="entry name" value="Epimerase_deHydtase"/>
</dbReference>
<dbReference type="InterPro" id="IPR036291">
    <property type="entry name" value="NAD(P)-bd_dom_sf"/>
</dbReference>
<dbReference type="PANTHER" id="PTHR10366:SF746">
    <property type="entry name" value="OS06G0651100 PROTEIN"/>
    <property type="match status" value="1"/>
</dbReference>
<dbReference type="Proteomes" id="UP001497457">
    <property type="component" value="Chromosome 36b"/>
</dbReference>
<protein>
    <recommendedName>
        <fullName evidence="2">NAD-dependent epimerase/dehydratase domain-containing protein</fullName>
    </recommendedName>
</protein>
<accession>A0ABC9E8M1</accession>
<evidence type="ECO:0000313" key="4">
    <source>
        <dbReference type="Proteomes" id="UP001497457"/>
    </source>
</evidence>
<keyword evidence="4" id="KW-1185">Reference proteome</keyword>
<reference evidence="3 4" key="2">
    <citation type="submission" date="2024-10" db="EMBL/GenBank/DDBJ databases">
        <authorList>
            <person name="Ryan C."/>
        </authorList>
    </citation>
    <scope>NUCLEOTIDE SEQUENCE [LARGE SCALE GENOMIC DNA]</scope>
</reference>
<name>A0ABC9E8M1_9POAL</name>
<sequence length="266" mass="28987">MEETKSSSNGVRVCVTGGAGFIGSWLVKKLLQKGYTVHATLRNTGDEEKTGLLRRLVPGAAESGRLLLFEADLYDAATFAPAIAGCQFVFLVATPFQHDAASTKYKSTAEAALGAARVILRQCSDAGTVRRVIHTGSISACSPLTEDSTGFKDAIDESCWTPLNVYYPLRTAQHHEYILSKVASEKELLAYNAGESLPKCCGRRHCRAFRRTATSWASWGSDKVRDGGNTGLQHRLRGAMWLAGRPSSSSKNDNESSIVICYFFFF</sequence>
<evidence type="ECO:0000259" key="2">
    <source>
        <dbReference type="Pfam" id="PF01370"/>
    </source>
</evidence>
<keyword evidence="1" id="KW-0560">Oxidoreductase</keyword>
<dbReference type="Gene3D" id="3.40.50.720">
    <property type="entry name" value="NAD(P)-binding Rossmann-like Domain"/>
    <property type="match status" value="1"/>
</dbReference>
<dbReference type="AlphaFoldDB" id="A0ABC9E8M1"/>
<dbReference type="GO" id="GO:0016491">
    <property type="term" value="F:oxidoreductase activity"/>
    <property type="evidence" value="ECO:0007669"/>
    <property type="project" value="UniProtKB-KW"/>
</dbReference>